<dbReference type="InterPro" id="IPR013783">
    <property type="entry name" value="Ig-like_fold"/>
</dbReference>
<dbReference type="InterPro" id="IPR050650">
    <property type="entry name" value="Type-II_Cytokine-TF_Rcpt"/>
</dbReference>
<feature type="domain" description="Fibronectin type-III" evidence="2">
    <location>
        <begin position="89"/>
        <end position="190"/>
    </location>
</feature>
<evidence type="ECO:0000256" key="1">
    <source>
        <dbReference type="SAM" id="Phobius"/>
    </source>
</evidence>
<dbReference type="InterPro" id="IPR003961">
    <property type="entry name" value="FN3_dom"/>
</dbReference>
<keyword evidence="1" id="KW-0472">Membrane</keyword>
<evidence type="ECO:0000259" key="2">
    <source>
        <dbReference type="Pfam" id="PF01108"/>
    </source>
</evidence>
<dbReference type="AlphaFoldDB" id="A0A4W4DUZ6"/>
<evidence type="ECO:0000313" key="5">
    <source>
        <dbReference type="Proteomes" id="UP000314983"/>
    </source>
</evidence>
<reference evidence="4" key="5">
    <citation type="submission" date="2025-09" db="UniProtKB">
        <authorList>
            <consortium name="Ensembl"/>
        </authorList>
    </citation>
    <scope>IDENTIFICATION</scope>
</reference>
<reference evidence="5" key="2">
    <citation type="journal article" date="2017" name="Sci. Adv.">
        <title>A tail of two voltages: Proteomic comparison of the three electric organs of the electric eel.</title>
        <authorList>
            <person name="Traeger L.L."/>
            <person name="Sabat G."/>
            <person name="Barrett-Wilt G.A."/>
            <person name="Wells G.B."/>
            <person name="Sussman M.R."/>
        </authorList>
    </citation>
    <scope>NUCLEOTIDE SEQUENCE [LARGE SCALE GENOMIC DNA]</scope>
</reference>
<reference evidence="4" key="4">
    <citation type="submission" date="2025-08" db="UniProtKB">
        <authorList>
            <consortium name="Ensembl"/>
        </authorList>
    </citation>
    <scope>IDENTIFICATION</scope>
</reference>
<proteinExistence type="predicted"/>
<dbReference type="STRING" id="8005.ENSEEEP00000003041"/>
<dbReference type="GO" id="GO:0005886">
    <property type="term" value="C:plasma membrane"/>
    <property type="evidence" value="ECO:0007669"/>
    <property type="project" value="TreeGrafter"/>
</dbReference>
<reference evidence="5" key="1">
    <citation type="journal article" date="2014" name="Science">
        <title>Nonhuman genetics. Genomic basis for the convergent evolution of electric organs.</title>
        <authorList>
            <person name="Gallant J.R."/>
            <person name="Traeger L.L."/>
            <person name="Volkening J.D."/>
            <person name="Moffett H."/>
            <person name="Chen P.H."/>
            <person name="Novina C.D."/>
            <person name="Phillips G.N.Jr."/>
            <person name="Anand R."/>
            <person name="Wells G.B."/>
            <person name="Pinch M."/>
            <person name="Guth R."/>
            <person name="Unguez G.A."/>
            <person name="Albert J.S."/>
            <person name="Zakon H.H."/>
            <person name="Samanta M.P."/>
            <person name="Sussman M.R."/>
        </authorList>
    </citation>
    <scope>NUCLEOTIDE SEQUENCE [LARGE SCALE GENOMIC DNA]</scope>
</reference>
<dbReference type="SUPFAM" id="SSF49265">
    <property type="entry name" value="Fibronectin type III"/>
    <property type="match status" value="2"/>
</dbReference>
<name>A0A4W4DUZ6_ELEEL</name>
<sequence length="366" mass="40880">MNALRFCASHGGVCTDSKWKPLLHQQEKSSSKPSCCHVHLLSLSCTCLHSVLHERTYDAKHADGKTNKCQHSALVMMRMMSKQHWILRTWLFLYLLVQKVYCFLPAPQNVTVISFNLEHKLTWRLGPGSPPFVHFRVQVYRNKRKLWVPVSNCSDLQMGEPCDLTTSFKNVYGYHLAQVQSFTTDHESNWTSSKFFHPLLETTVGPPVVSLTGCGNCLLLQLSPPTSRGLHHGLVEYFFREYTVNVSRTRDKAQFTIRASSGETLINYLETGAQYCITALPLPNINMKALPSGPHCAFTSQESVGTVPVILGLLCVLLVLAILGSAALISNGQLHHLHKHLSRTMKTPGAQEPSAAYMLALEPRGT</sequence>
<reference evidence="4" key="3">
    <citation type="submission" date="2020-05" db="EMBL/GenBank/DDBJ databases">
        <title>Electrophorus electricus (electric eel) genome, fEleEle1, primary haplotype.</title>
        <authorList>
            <person name="Myers G."/>
            <person name="Meyer A."/>
            <person name="Fedrigo O."/>
            <person name="Formenti G."/>
            <person name="Rhie A."/>
            <person name="Tracey A."/>
            <person name="Sims Y."/>
            <person name="Jarvis E.D."/>
        </authorList>
    </citation>
    <scope>NUCLEOTIDE SEQUENCE [LARGE SCALE GENOMIC DNA]</scope>
</reference>
<dbReference type="PANTHER" id="PTHR20859">
    <property type="entry name" value="INTERFERON/INTERLEUKIN RECEPTOR"/>
    <property type="match status" value="1"/>
</dbReference>
<organism evidence="4 5">
    <name type="scientific">Electrophorus electricus</name>
    <name type="common">Electric eel</name>
    <name type="synonym">Gymnotus electricus</name>
    <dbReference type="NCBI Taxonomy" id="8005"/>
    <lineage>
        <taxon>Eukaryota</taxon>
        <taxon>Metazoa</taxon>
        <taxon>Chordata</taxon>
        <taxon>Craniata</taxon>
        <taxon>Vertebrata</taxon>
        <taxon>Euteleostomi</taxon>
        <taxon>Actinopterygii</taxon>
        <taxon>Neopterygii</taxon>
        <taxon>Teleostei</taxon>
        <taxon>Ostariophysi</taxon>
        <taxon>Gymnotiformes</taxon>
        <taxon>Gymnotoidei</taxon>
        <taxon>Gymnotidae</taxon>
        <taxon>Electrophorus</taxon>
    </lineage>
</organism>
<evidence type="ECO:0008006" key="6">
    <source>
        <dbReference type="Google" id="ProtNLM"/>
    </source>
</evidence>
<keyword evidence="1" id="KW-0812">Transmembrane</keyword>
<dbReference type="Pfam" id="PF01108">
    <property type="entry name" value="Tissue_fac"/>
    <property type="match status" value="1"/>
</dbReference>
<protein>
    <recommendedName>
        <fullName evidence="6">Interferon/interleukin receptor domain-containing protein</fullName>
    </recommendedName>
</protein>
<evidence type="ECO:0000313" key="4">
    <source>
        <dbReference type="Ensembl" id="ENSEEEP00000003041.2"/>
    </source>
</evidence>
<dbReference type="Pfam" id="PF09294">
    <property type="entry name" value="Interfer-bind"/>
    <property type="match status" value="1"/>
</dbReference>
<dbReference type="Gene3D" id="2.60.40.10">
    <property type="entry name" value="Immunoglobulins"/>
    <property type="match status" value="1"/>
</dbReference>
<dbReference type="InterPro" id="IPR015373">
    <property type="entry name" value="Interferon/interleukin_rcp_dom"/>
</dbReference>
<accession>A0A4W4DUZ6</accession>
<dbReference type="InterPro" id="IPR036116">
    <property type="entry name" value="FN3_sf"/>
</dbReference>
<dbReference type="PANTHER" id="PTHR20859:SF53">
    <property type="entry name" value="INTERLEUKIN-22 RECEPTOR SUBUNIT ALPHA-1"/>
    <property type="match status" value="1"/>
</dbReference>
<feature type="domain" description="Interferon/interleukin receptor" evidence="3">
    <location>
        <begin position="202"/>
        <end position="299"/>
    </location>
</feature>
<feature type="transmembrane region" description="Helical" evidence="1">
    <location>
        <begin position="309"/>
        <end position="329"/>
    </location>
</feature>
<keyword evidence="5" id="KW-1185">Reference proteome</keyword>
<dbReference type="Ensembl" id="ENSEEET00000003087.2">
    <property type="protein sequence ID" value="ENSEEEP00000003041.2"/>
    <property type="gene ID" value="ENSEEEG00000001726.2"/>
</dbReference>
<keyword evidence="1" id="KW-1133">Transmembrane helix</keyword>
<dbReference type="Proteomes" id="UP000314983">
    <property type="component" value="Chromosome 25"/>
</dbReference>
<dbReference type="GO" id="GO:0004896">
    <property type="term" value="F:cytokine receptor activity"/>
    <property type="evidence" value="ECO:0007669"/>
    <property type="project" value="TreeGrafter"/>
</dbReference>
<evidence type="ECO:0000259" key="3">
    <source>
        <dbReference type="Pfam" id="PF09294"/>
    </source>
</evidence>
<dbReference type="GeneTree" id="ENSGT00510000048978"/>